<evidence type="ECO:0000256" key="2">
    <source>
        <dbReference type="ARBA" id="ARBA00022692"/>
    </source>
</evidence>
<dbReference type="OMA" id="VWTCIEA"/>
<dbReference type="PANTHER" id="PTHR33048:SF47">
    <property type="entry name" value="INTEGRAL MEMBRANE PROTEIN-RELATED"/>
    <property type="match status" value="1"/>
</dbReference>
<evidence type="ECO:0000256" key="1">
    <source>
        <dbReference type="ARBA" id="ARBA00004141"/>
    </source>
</evidence>
<evidence type="ECO:0000256" key="6">
    <source>
        <dbReference type="SAM" id="Phobius"/>
    </source>
</evidence>
<keyword evidence="9" id="KW-1185">Reference proteome</keyword>
<comment type="similarity">
    <text evidence="5">Belongs to the SAT4 family.</text>
</comment>
<evidence type="ECO:0000256" key="3">
    <source>
        <dbReference type="ARBA" id="ARBA00022989"/>
    </source>
</evidence>
<dbReference type="AlphaFoldDB" id="A0A2V5HFM2"/>
<protein>
    <submittedName>
        <fullName evidence="8">Integral membrane protein</fullName>
    </submittedName>
</protein>
<accession>A0A2V5HFM2</accession>
<feature type="domain" description="Rhodopsin" evidence="7">
    <location>
        <begin position="113"/>
        <end position="350"/>
    </location>
</feature>
<dbReference type="GO" id="GO:0016020">
    <property type="term" value="C:membrane"/>
    <property type="evidence" value="ECO:0007669"/>
    <property type="project" value="UniProtKB-SubCell"/>
</dbReference>
<keyword evidence="4 6" id="KW-0472">Membrane</keyword>
<reference evidence="8 9" key="1">
    <citation type="submission" date="2018-02" db="EMBL/GenBank/DDBJ databases">
        <title>The genomes of Aspergillus section Nigri reveals drivers in fungal speciation.</title>
        <authorList>
            <consortium name="DOE Joint Genome Institute"/>
            <person name="Vesth T.C."/>
            <person name="Nybo J."/>
            <person name="Theobald S."/>
            <person name="Brandl J."/>
            <person name="Frisvad J.C."/>
            <person name="Nielsen K.F."/>
            <person name="Lyhne E.K."/>
            <person name="Kogle M.E."/>
            <person name="Kuo A."/>
            <person name="Riley R."/>
            <person name="Clum A."/>
            <person name="Nolan M."/>
            <person name="Lipzen A."/>
            <person name="Salamov A."/>
            <person name="Henrissat B."/>
            <person name="Wiebenga A."/>
            <person name="De vries R.P."/>
            <person name="Grigoriev I.V."/>
            <person name="Mortensen U.H."/>
            <person name="Andersen M.R."/>
            <person name="Baker S.E."/>
        </authorList>
    </citation>
    <scope>NUCLEOTIDE SEQUENCE [LARGE SCALE GENOMIC DNA]</scope>
    <source>
        <strain evidence="8 9">CBS 115571</strain>
    </source>
</reference>
<sequence>MSLSIAIHRKPLSPHSLVFSPKQPLQKYSSGRPSAATMAMIPNLVRHPSRLQPITCSPSPAAAIADTICIASPLNMSSAPTEGDFDHPNQQLRRSVIIALPFAFALSTIAVLLRLVARRVNGTRLYLDDYLIIVALIFKYGCSIGVVILLWNGLGSHITMIPQKNLDVYFQIGWSNGFVYPLCIAFIKLSILASYKRLFAARGMSLAVTLVAVAVICWVVGVSIAGVLSCVPVAKFWHREIPGRCIDPATFYYGQQIPNIVTDVVLLVMPLKSVWALPIAKTQRALLSGVFLVGVLTLVFDIVRLVAMIHITEIGPDITYNQAPVAVWTCTEAAVGIIAACLSHLRPLFHLRASSSRLWRQPSPEMRRRELNPPPEEGFSTDDTLFDPWGTQHSGFTGHSVCVESGK</sequence>
<evidence type="ECO:0000313" key="9">
    <source>
        <dbReference type="Proteomes" id="UP000249829"/>
    </source>
</evidence>
<dbReference type="PANTHER" id="PTHR33048">
    <property type="entry name" value="PTH11-LIKE INTEGRAL MEMBRANE PROTEIN (AFU_ORTHOLOGUE AFUA_5G11245)"/>
    <property type="match status" value="1"/>
</dbReference>
<feature type="transmembrane region" description="Helical" evidence="6">
    <location>
        <begin position="323"/>
        <end position="345"/>
    </location>
</feature>
<feature type="transmembrane region" description="Helical" evidence="6">
    <location>
        <begin position="174"/>
        <end position="195"/>
    </location>
</feature>
<comment type="subcellular location">
    <subcellularLocation>
        <location evidence="1">Membrane</location>
        <topology evidence="1">Multi-pass membrane protein</topology>
    </subcellularLocation>
</comment>
<keyword evidence="2 6" id="KW-0812">Transmembrane</keyword>
<feature type="transmembrane region" description="Helical" evidence="6">
    <location>
        <begin position="289"/>
        <end position="311"/>
    </location>
</feature>
<evidence type="ECO:0000256" key="4">
    <source>
        <dbReference type="ARBA" id="ARBA00023136"/>
    </source>
</evidence>
<dbReference type="Proteomes" id="UP000249829">
    <property type="component" value="Unassembled WGS sequence"/>
</dbReference>
<evidence type="ECO:0000256" key="5">
    <source>
        <dbReference type="ARBA" id="ARBA00038359"/>
    </source>
</evidence>
<organism evidence="8 9">
    <name type="scientific">Aspergillus violaceofuscus (strain CBS 115571)</name>
    <dbReference type="NCBI Taxonomy" id="1450538"/>
    <lineage>
        <taxon>Eukaryota</taxon>
        <taxon>Fungi</taxon>
        <taxon>Dikarya</taxon>
        <taxon>Ascomycota</taxon>
        <taxon>Pezizomycotina</taxon>
        <taxon>Eurotiomycetes</taxon>
        <taxon>Eurotiomycetidae</taxon>
        <taxon>Eurotiales</taxon>
        <taxon>Aspergillaceae</taxon>
        <taxon>Aspergillus</taxon>
    </lineage>
</organism>
<dbReference type="InterPro" id="IPR052337">
    <property type="entry name" value="SAT4-like"/>
</dbReference>
<feature type="transmembrane region" description="Helical" evidence="6">
    <location>
        <begin position="129"/>
        <end position="154"/>
    </location>
</feature>
<dbReference type="STRING" id="1450538.A0A2V5HFM2"/>
<evidence type="ECO:0000259" key="7">
    <source>
        <dbReference type="Pfam" id="PF20684"/>
    </source>
</evidence>
<gene>
    <name evidence="8" type="ORF">BO99DRAFT_399503</name>
</gene>
<dbReference type="Pfam" id="PF20684">
    <property type="entry name" value="Fung_rhodopsin"/>
    <property type="match status" value="1"/>
</dbReference>
<dbReference type="EMBL" id="KZ825107">
    <property type="protein sequence ID" value="PYI23178.1"/>
    <property type="molecule type" value="Genomic_DNA"/>
</dbReference>
<proteinExistence type="inferred from homology"/>
<keyword evidence="3 6" id="KW-1133">Transmembrane helix</keyword>
<dbReference type="InterPro" id="IPR049326">
    <property type="entry name" value="Rhodopsin_dom_fungi"/>
</dbReference>
<feature type="transmembrane region" description="Helical" evidence="6">
    <location>
        <begin position="257"/>
        <end position="277"/>
    </location>
</feature>
<feature type="transmembrane region" description="Helical" evidence="6">
    <location>
        <begin position="96"/>
        <end position="117"/>
    </location>
</feature>
<name>A0A2V5HFM2_ASPV1</name>
<evidence type="ECO:0000313" key="8">
    <source>
        <dbReference type="EMBL" id="PYI23178.1"/>
    </source>
</evidence>
<feature type="transmembrane region" description="Helical" evidence="6">
    <location>
        <begin position="207"/>
        <end position="237"/>
    </location>
</feature>